<dbReference type="AlphaFoldDB" id="A0A8S9HAA6"/>
<accession>A0A8S9HAA6</accession>
<protein>
    <submittedName>
        <fullName evidence="2">Uncharacterized protein</fullName>
    </submittedName>
</protein>
<keyword evidence="1" id="KW-0472">Membrane</keyword>
<keyword evidence="1" id="KW-0812">Transmembrane</keyword>
<sequence length="62" mass="7089">MFCAGGHINFLVFLHPTHPYGTNHQLFTSSMYLGVTVMHIPCFAVFALVIKMKRSLLRRHNS</sequence>
<name>A0A8S9HAA6_BRACR</name>
<proteinExistence type="predicted"/>
<evidence type="ECO:0000313" key="2">
    <source>
        <dbReference type="EMBL" id="KAF2555003.1"/>
    </source>
</evidence>
<dbReference type="Proteomes" id="UP000712281">
    <property type="component" value="Unassembled WGS sequence"/>
</dbReference>
<organism evidence="2 3">
    <name type="scientific">Brassica cretica</name>
    <name type="common">Mustard</name>
    <dbReference type="NCBI Taxonomy" id="69181"/>
    <lineage>
        <taxon>Eukaryota</taxon>
        <taxon>Viridiplantae</taxon>
        <taxon>Streptophyta</taxon>
        <taxon>Embryophyta</taxon>
        <taxon>Tracheophyta</taxon>
        <taxon>Spermatophyta</taxon>
        <taxon>Magnoliopsida</taxon>
        <taxon>eudicotyledons</taxon>
        <taxon>Gunneridae</taxon>
        <taxon>Pentapetalae</taxon>
        <taxon>rosids</taxon>
        <taxon>malvids</taxon>
        <taxon>Brassicales</taxon>
        <taxon>Brassicaceae</taxon>
        <taxon>Brassiceae</taxon>
        <taxon>Brassica</taxon>
    </lineage>
</organism>
<reference evidence="2" key="1">
    <citation type="submission" date="2019-12" db="EMBL/GenBank/DDBJ databases">
        <title>Genome sequencing and annotation of Brassica cretica.</title>
        <authorList>
            <person name="Studholme D.J."/>
            <person name="Sarris P.F."/>
        </authorList>
    </citation>
    <scope>NUCLEOTIDE SEQUENCE</scope>
    <source>
        <strain evidence="2">PFS-001/15</strain>
        <tissue evidence="2">Leaf</tissue>
    </source>
</reference>
<feature type="transmembrane region" description="Helical" evidence="1">
    <location>
        <begin position="31"/>
        <end position="50"/>
    </location>
</feature>
<keyword evidence="1" id="KW-1133">Transmembrane helix</keyword>
<evidence type="ECO:0000313" key="3">
    <source>
        <dbReference type="Proteomes" id="UP000712281"/>
    </source>
</evidence>
<dbReference type="EMBL" id="QGKW02001940">
    <property type="protein sequence ID" value="KAF2555003.1"/>
    <property type="molecule type" value="Genomic_DNA"/>
</dbReference>
<comment type="caution">
    <text evidence="2">The sequence shown here is derived from an EMBL/GenBank/DDBJ whole genome shotgun (WGS) entry which is preliminary data.</text>
</comment>
<evidence type="ECO:0000256" key="1">
    <source>
        <dbReference type="SAM" id="Phobius"/>
    </source>
</evidence>
<gene>
    <name evidence="2" type="ORF">F2Q68_00013186</name>
</gene>